<keyword evidence="3" id="KW-1185">Reference proteome</keyword>
<keyword evidence="1" id="KW-0472">Membrane</keyword>
<dbReference type="EMBL" id="KV013995">
    <property type="protein sequence ID" value="KZV22936.1"/>
    <property type="molecule type" value="Genomic_DNA"/>
</dbReference>
<keyword evidence="1" id="KW-0812">Transmembrane</keyword>
<keyword evidence="1" id="KW-1133">Transmembrane helix</keyword>
<sequence>MPFWITRSDLVLREETDLVSEEKSSVGQRYCVDRLPSIYTVLWSKLGGAELVSSRSSIDTSLELWIGLLREREVVAGLGIFVKCRSIVLLICLSFLIELLFVVV</sequence>
<proteinExistence type="predicted"/>
<evidence type="ECO:0000313" key="3">
    <source>
        <dbReference type="Proteomes" id="UP000250235"/>
    </source>
</evidence>
<evidence type="ECO:0000313" key="2">
    <source>
        <dbReference type="EMBL" id="KZV22936.1"/>
    </source>
</evidence>
<evidence type="ECO:0000256" key="1">
    <source>
        <dbReference type="SAM" id="Phobius"/>
    </source>
</evidence>
<organism evidence="2 3">
    <name type="scientific">Dorcoceras hygrometricum</name>
    <dbReference type="NCBI Taxonomy" id="472368"/>
    <lineage>
        <taxon>Eukaryota</taxon>
        <taxon>Viridiplantae</taxon>
        <taxon>Streptophyta</taxon>
        <taxon>Embryophyta</taxon>
        <taxon>Tracheophyta</taxon>
        <taxon>Spermatophyta</taxon>
        <taxon>Magnoliopsida</taxon>
        <taxon>eudicotyledons</taxon>
        <taxon>Gunneridae</taxon>
        <taxon>Pentapetalae</taxon>
        <taxon>asterids</taxon>
        <taxon>lamiids</taxon>
        <taxon>Lamiales</taxon>
        <taxon>Gesneriaceae</taxon>
        <taxon>Didymocarpoideae</taxon>
        <taxon>Trichosporeae</taxon>
        <taxon>Loxocarpinae</taxon>
        <taxon>Dorcoceras</taxon>
    </lineage>
</organism>
<dbReference type="AlphaFoldDB" id="A0A2Z7ANB6"/>
<name>A0A2Z7ANB6_9LAMI</name>
<protein>
    <submittedName>
        <fullName evidence="2">Uncharacterized protein</fullName>
    </submittedName>
</protein>
<feature type="transmembrane region" description="Helical" evidence="1">
    <location>
        <begin position="87"/>
        <end position="103"/>
    </location>
</feature>
<reference evidence="2 3" key="1">
    <citation type="journal article" date="2015" name="Proc. Natl. Acad. Sci. U.S.A.">
        <title>The resurrection genome of Boea hygrometrica: A blueprint for survival of dehydration.</title>
        <authorList>
            <person name="Xiao L."/>
            <person name="Yang G."/>
            <person name="Zhang L."/>
            <person name="Yang X."/>
            <person name="Zhao S."/>
            <person name="Ji Z."/>
            <person name="Zhou Q."/>
            <person name="Hu M."/>
            <person name="Wang Y."/>
            <person name="Chen M."/>
            <person name="Xu Y."/>
            <person name="Jin H."/>
            <person name="Xiao X."/>
            <person name="Hu G."/>
            <person name="Bao F."/>
            <person name="Hu Y."/>
            <person name="Wan P."/>
            <person name="Li L."/>
            <person name="Deng X."/>
            <person name="Kuang T."/>
            <person name="Xiang C."/>
            <person name="Zhu J.K."/>
            <person name="Oliver M.J."/>
            <person name="He Y."/>
        </authorList>
    </citation>
    <scope>NUCLEOTIDE SEQUENCE [LARGE SCALE GENOMIC DNA]</scope>
    <source>
        <strain evidence="3">cv. XS01</strain>
    </source>
</reference>
<dbReference type="Proteomes" id="UP000250235">
    <property type="component" value="Unassembled WGS sequence"/>
</dbReference>
<accession>A0A2Z7ANB6</accession>
<gene>
    <name evidence="2" type="ORF">F511_29352</name>
</gene>